<comment type="similarity">
    <text evidence="1 4">Belongs to the bacterial histone-like protein family.</text>
</comment>
<dbReference type="EMBL" id="JAJCGD010000023">
    <property type="protein sequence ID" value="MCB6828723.1"/>
    <property type="molecule type" value="Genomic_DNA"/>
</dbReference>
<evidence type="ECO:0000256" key="2">
    <source>
        <dbReference type="ARBA" id="ARBA00023067"/>
    </source>
</evidence>
<dbReference type="Proteomes" id="UP001198190">
    <property type="component" value="Unassembled WGS sequence"/>
</dbReference>
<dbReference type="Pfam" id="PF00216">
    <property type="entry name" value="Bac_DNA_binding"/>
    <property type="match status" value="1"/>
</dbReference>
<dbReference type="Gene3D" id="4.10.520.10">
    <property type="entry name" value="IHF-like DNA-binding proteins"/>
    <property type="match status" value="1"/>
</dbReference>
<dbReference type="CDD" id="cd13831">
    <property type="entry name" value="HU"/>
    <property type="match status" value="1"/>
</dbReference>
<dbReference type="RefSeq" id="WP_227153063.1">
    <property type="nucleotide sequence ID" value="NZ_JAJCGD010000023.1"/>
</dbReference>
<dbReference type="PANTHER" id="PTHR33175:SF3">
    <property type="entry name" value="DNA-BINDING PROTEIN HU-BETA"/>
    <property type="match status" value="1"/>
</dbReference>
<dbReference type="PANTHER" id="PTHR33175">
    <property type="entry name" value="DNA-BINDING PROTEIN HU"/>
    <property type="match status" value="1"/>
</dbReference>
<dbReference type="SMART" id="SM00411">
    <property type="entry name" value="BHL"/>
    <property type="match status" value="1"/>
</dbReference>
<evidence type="ECO:0000256" key="3">
    <source>
        <dbReference type="ARBA" id="ARBA00023125"/>
    </source>
</evidence>
<evidence type="ECO:0000256" key="4">
    <source>
        <dbReference type="RuleBase" id="RU003939"/>
    </source>
</evidence>
<evidence type="ECO:0000313" key="6">
    <source>
        <dbReference type="Proteomes" id="UP001198190"/>
    </source>
</evidence>
<dbReference type="AlphaFoldDB" id="A0AAW4U660"/>
<protein>
    <submittedName>
        <fullName evidence="5">HU family DNA-binding protein</fullName>
    </submittedName>
</protein>
<keyword evidence="2" id="KW-0226">DNA condensation</keyword>
<dbReference type="InterPro" id="IPR010992">
    <property type="entry name" value="IHF-like_DNA-bd_dom_sf"/>
</dbReference>
<sequence length="91" mass="10221">MNKTELIMCVTEETKLNKKDVEKAVNTIFSSIQKALIQNDKVQIIGFGSFELKTHTARKGRNPRTGEPIDISESKIPSFKASKSLKSIINR</sequence>
<gene>
    <name evidence="5" type="ORF">LIY65_08440</name>
</gene>
<comment type="caution">
    <text evidence="5">The sequence shown here is derived from an EMBL/GenBank/DDBJ whole genome shotgun (WGS) entry which is preliminary data.</text>
</comment>
<dbReference type="SUPFAM" id="SSF47729">
    <property type="entry name" value="IHF-like DNA-binding proteins"/>
    <property type="match status" value="1"/>
</dbReference>
<evidence type="ECO:0000313" key="5">
    <source>
        <dbReference type="EMBL" id="MCB6828723.1"/>
    </source>
</evidence>
<dbReference type="GO" id="GO:0030261">
    <property type="term" value="P:chromosome condensation"/>
    <property type="evidence" value="ECO:0007669"/>
    <property type="project" value="UniProtKB-KW"/>
</dbReference>
<name>A0AAW4U660_9FIRM</name>
<dbReference type="GO" id="GO:0030527">
    <property type="term" value="F:structural constituent of chromatin"/>
    <property type="evidence" value="ECO:0007669"/>
    <property type="project" value="InterPro"/>
</dbReference>
<evidence type="ECO:0000256" key="1">
    <source>
        <dbReference type="ARBA" id="ARBA00010529"/>
    </source>
</evidence>
<dbReference type="GO" id="GO:0003677">
    <property type="term" value="F:DNA binding"/>
    <property type="evidence" value="ECO:0007669"/>
    <property type="project" value="UniProtKB-KW"/>
</dbReference>
<dbReference type="PRINTS" id="PR01727">
    <property type="entry name" value="DNABINDINGHU"/>
</dbReference>
<accession>A0AAW4U660</accession>
<proteinExistence type="inferred from homology"/>
<keyword evidence="3 5" id="KW-0238">DNA-binding</keyword>
<dbReference type="InterPro" id="IPR000119">
    <property type="entry name" value="Hist_DNA-bd"/>
</dbReference>
<reference evidence="5" key="1">
    <citation type="submission" date="2021-10" db="EMBL/GenBank/DDBJ databases">
        <title>Collection of gut derived symbiotic bacterial strains cultured from healthy donors.</title>
        <authorList>
            <person name="Lin H."/>
            <person name="Littmann E."/>
            <person name="Claire K."/>
            <person name="Pamer E."/>
        </authorList>
    </citation>
    <scope>NUCLEOTIDE SEQUENCE</scope>
    <source>
        <strain evidence="5">MSK.7.16</strain>
    </source>
</reference>
<organism evidence="5 6">
    <name type="scientific">Megamonas funiformis</name>
    <dbReference type="NCBI Taxonomy" id="437897"/>
    <lineage>
        <taxon>Bacteria</taxon>
        <taxon>Bacillati</taxon>
        <taxon>Bacillota</taxon>
        <taxon>Negativicutes</taxon>
        <taxon>Selenomonadales</taxon>
        <taxon>Selenomonadaceae</taxon>
        <taxon>Megamonas</taxon>
    </lineage>
</organism>